<comment type="caution">
    <text evidence="1">The sequence shown here is derived from an EMBL/GenBank/DDBJ whole genome shotgun (WGS) entry which is preliminary data.</text>
</comment>
<dbReference type="EMBL" id="JWZT01004873">
    <property type="protein sequence ID" value="KII62750.1"/>
    <property type="molecule type" value="Genomic_DNA"/>
</dbReference>
<gene>
    <name evidence="1" type="ORF">RF11_08924</name>
</gene>
<dbReference type="Proteomes" id="UP000031668">
    <property type="component" value="Unassembled WGS sequence"/>
</dbReference>
<keyword evidence="2" id="KW-1185">Reference proteome</keyword>
<accession>A0A0C2M6U6</accession>
<reference evidence="1 2" key="1">
    <citation type="journal article" date="2014" name="Genome Biol. Evol.">
        <title>The genome of the myxosporean Thelohanellus kitauei shows adaptations to nutrient acquisition within its fish host.</title>
        <authorList>
            <person name="Yang Y."/>
            <person name="Xiong J."/>
            <person name="Zhou Z."/>
            <person name="Huo F."/>
            <person name="Miao W."/>
            <person name="Ran C."/>
            <person name="Liu Y."/>
            <person name="Zhang J."/>
            <person name="Feng J."/>
            <person name="Wang M."/>
            <person name="Wang M."/>
            <person name="Wang L."/>
            <person name="Yao B."/>
        </authorList>
    </citation>
    <scope>NUCLEOTIDE SEQUENCE [LARGE SCALE GENOMIC DNA]</scope>
    <source>
        <strain evidence="1">Wuqing</strain>
    </source>
</reference>
<sequence>MPAEDKMHKKRKIEASHFLEANELIARGATFTLEQIVEAMLCGYRPLESENEDITVEEDVVSFEDSRRVLSNVRKFMEQTIGKSDKKCKLMLARQRDAFYLLNEDTQADDSLEFLTDK</sequence>
<organism evidence="1 2">
    <name type="scientific">Thelohanellus kitauei</name>
    <name type="common">Myxosporean</name>
    <dbReference type="NCBI Taxonomy" id="669202"/>
    <lineage>
        <taxon>Eukaryota</taxon>
        <taxon>Metazoa</taxon>
        <taxon>Cnidaria</taxon>
        <taxon>Myxozoa</taxon>
        <taxon>Myxosporea</taxon>
        <taxon>Bivalvulida</taxon>
        <taxon>Platysporina</taxon>
        <taxon>Myxobolidae</taxon>
        <taxon>Thelohanellus</taxon>
    </lineage>
</organism>
<evidence type="ECO:0000313" key="2">
    <source>
        <dbReference type="Proteomes" id="UP000031668"/>
    </source>
</evidence>
<dbReference type="AlphaFoldDB" id="A0A0C2M6U6"/>
<proteinExistence type="predicted"/>
<evidence type="ECO:0000313" key="1">
    <source>
        <dbReference type="EMBL" id="KII62750.1"/>
    </source>
</evidence>
<protein>
    <submittedName>
        <fullName evidence="1">Uncharacterized protein</fullName>
    </submittedName>
</protein>
<name>A0A0C2M6U6_THEKT</name>